<dbReference type="InterPro" id="IPR028082">
    <property type="entry name" value="Peripla_BP_I"/>
</dbReference>
<dbReference type="SUPFAM" id="SSF47413">
    <property type="entry name" value="lambda repressor-like DNA-binding domains"/>
    <property type="match status" value="1"/>
</dbReference>
<dbReference type="InterPro" id="IPR046335">
    <property type="entry name" value="LacI/GalR-like_sensor"/>
</dbReference>
<feature type="domain" description="HTH lacI-type" evidence="4">
    <location>
        <begin position="10"/>
        <end position="65"/>
    </location>
</feature>
<evidence type="ECO:0000313" key="6">
    <source>
        <dbReference type="Proteomes" id="UP000285317"/>
    </source>
</evidence>
<keyword evidence="1" id="KW-0805">Transcription regulation</keyword>
<dbReference type="PANTHER" id="PTHR30146:SF109">
    <property type="entry name" value="HTH-TYPE TRANSCRIPTIONAL REGULATOR GALS"/>
    <property type="match status" value="1"/>
</dbReference>
<sequence>MAARRTTAAATLHDVARAAGVSLATASRVLNGSARKVQGEYRERVEAAAAELGYSANPAAQAVARGTTSTIALLVSDITDPYFSGIASGVIGAADAARLDVRIAVTDRDPDKELGLVRSLRGGRPRAIVLAGSRFAADRHRDALIAELQAYEASGGRVAMISQGGLPFPSVQVDNRAGARALAAALAEAGYRRCAIVRGPEAVLTSSDRVAGFLEGLAAAGVSVDPDLIVEAPLTRDGAFDAAAALLAGRSADIDLVFAVTDLMAVGVASAMRAAGVEPGAGMGVAGFDDAPIAEDVHPGLTTVAVPLAALGERAVAAALGDEADGASVELPTRVVLRASTPPRSAPPA</sequence>
<dbReference type="Pfam" id="PF00356">
    <property type="entry name" value="LacI"/>
    <property type="match status" value="1"/>
</dbReference>
<dbReference type="PROSITE" id="PS50932">
    <property type="entry name" value="HTH_LACI_2"/>
    <property type="match status" value="1"/>
</dbReference>
<evidence type="ECO:0000256" key="1">
    <source>
        <dbReference type="ARBA" id="ARBA00023015"/>
    </source>
</evidence>
<dbReference type="PRINTS" id="PR00036">
    <property type="entry name" value="HTHLACI"/>
</dbReference>
<dbReference type="AlphaFoldDB" id="A0A3T0T2T8"/>
<dbReference type="GO" id="GO:0000976">
    <property type="term" value="F:transcription cis-regulatory region binding"/>
    <property type="evidence" value="ECO:0007669"/>
    <property type="project" value="TreeGrafter"/>
</dbReference>
<dbReference type="RefSeq" id="WP_127887534.1">
    <property type="nucleotide sequence ID" value="NZ_CP028137.1"/>
</dbReference>
<organism evidence="5 6">
    <name type="scientific">Rathayibacter festucae DSM 15932</name>
    <dbReference type="NCBI Taxonomy" id="1328866"/>
    <lineage>
        <taxon>Bacteria</taxon>
        <taxon>Bacillati</taxon>
        <taxon>Actinomycetota</taxon>
        <taxon>Actinomycetes</taxon>
        <taxon>Micrococcales</taxon>
        <taxon>Microbacteriaceae</taxon>
        <taxon>Rathayibacter</taxon>
    </lineage>
</organism>
<dbReference type="EMBL" id="CP028137">
    <property type="protein sequence ID" value="AZZ52934.1"/>
    <property type="molecule type" value="Genomic_DNA"/>
</dbReference>
<proteinExistence type="predicted"/>
<reference evidence="5 6" key="1">
    <citation type="submission" date="2018-03" db="EMBL/GenBank/DDBJ databases">
        <title>Bacteriophage NCPPB3778 and a type I-E CRISPR drive the evolution of the US Biological Select Agent, Rathayibacter toxicus.</title>
        <authorList>
            <person name="Davis E.W.II."/>
            <person name="Tabima J.F."/>
            <person name="Weisberg A.J."/>
            <person name="Dantas Lopes L."/>
            <person name="Wiseman M.S."/>
            <person name="Wiseman M.S."/>
            <person name="Pupko T."/>
            <person name="Belcher M.S."/>
            <person name="Sechler A.J."/>
            <person name="Tancos M.A."/>
            <person name="Schroeder B.K."/>
            <person name="Murray T.D."/>
            <person name="Luster D.G."/>
            <person name="Schneider W.L."/>
            <person name="Rogers E."/>
            <person name="Andreote F.D."/>
            <person name="Grunwald N.J."/>
            <person name="Putnam M.L."/>
            <person name="Chang J.H."/>
        </authorList>
    </citation>
    <scope>NUCLEOTIDE SEQUENCE [LARGE SCALE GENOMIC DNA]</scope>
    <source>
        <strain evidence="5 6">DSM 15932</strain>
    </source>
</reference>
<dbReference type="InterPro" id="IPR010982">
    <property type="entry name" value="Lambda_DNA-bd_dom_sf"/>
</dbReference>
<dbReference type="CDD" id="cd01392">
    <property type="entry name" value="HTH_LacI"/>
    <property type="match status" value="1"/>
</dbReference>
<dbReference type="Gene3D" id="3.40.50.2300">
    <property type="match status" value="2"/>
</dbReference>
<evidence type="ECO:0000313" key="5">
    <source>
        <dbReference type="EMBL" id="AZZ52934.1"/>
    </source>
</evidence>
<dbReference type="SUPFAM" id="SSF53822">
    <property type="entry name" value="Periplasmic binding protein-like I"/>
    <property type="match status" value="1"/>
</dbReference>
<keyword evidence="3" id="KW-0804">Transcription</keyword>
<dbReference type="Pfam" id="PF13377">
    <property type="entry name" value="Peripla_BP_3"/>
    <property type="match status" value="1"/>
</dbReference>
<dbReference type="Proteomes" id="UP000285317">
    <property type="component" value="Chromosome"/>
</dbReference>
<dbReference type="GO" id="GO:0003700">
    <property type="term" value="F:DNA-binding transcription factor activity"/>
    <property type="evidence" value="ECO:0007669"/>
    <property type="project" value="TreeGrafter"/>
</dbReference>
<gene>
    <name evidence="5" type="ORF">C1I64_13400</name>
</gene>
<dbReference type="SMART" id="SM00354">
    <property type="entry name" value="HTH_LACI"/>
    <property type="match status" value="1"/>
</dbReference>
<dbReference type="PANTHER" id="PTHR30146">
    <property type="entry name" value="LACI-RELATED TRANSCRIPTIONAL REPRESSOR"/>
    <property type="match status" value="1"/>
</dbReference>
<dbReference type="KEGG" id="rfs:C1I64_13400"/>
<dbReference type="CDD" id="cd06267">
    <property type="entry name" value="PBP1_LacI_sugar_binding-like"/>
    <property type="match status" value="1"/>
</dbReference>
<evidence type="ECO:0000256" key="2">
    <source>
        <dbReference type="ARBA" id="ARBA00023125"/>
    </source>
</evidence>
<name>A0A3T0T2T8_9MICO</name>
<keyword evidence="2" id="KW-0238">DNA-binding</keyword>
<protein>
    <submittedName>
        <fullName evidence="5">LacI family transcriptional regulator</fullName>
    </submittedName>
</protein>
<accession>A0A3T0T2T8</accession>
<dbReference type="InterPro" id="IPR000843">
    <property type="entry name" value="HTH_LacI"/>
</dbReference>
<dbReference type="Gene3D" id="1.10.260.40">
    <property type="entry name" value="lambda repressor-like DNA-binding domains"/>
    <property type="match status" value="1"/>
</dbReference>
<evidence type="ECO:0000256" key="3">
    <source>
        <dbReference type="ARBA" id="ARBA00023163"/>
    </source>
</evidence>
<dbReference type="PROSITE" id="PS00356">
    <property type="entry name" value="HTH_LACI_1"/>
    <property type="match status" value="1"/>
</dbReference>
<evidence type="ECO:0000259" key="4">
    <source>
        <dbReference type="PROSITE" id="PS50932"/>
    </source>
</evidence>